<accession>A0A1M6YDJ0</accession>
<dbReference type="InterPro" id="IPR002591">
    <property type="entry name" value="Phosphodiest/P_Trfase"/>
</dbReference>
<reference evidence="1 2" key="1">
    <citation type="submission" date="2016-11" db="EMBL/GenBank/DDBJ databases">
        <authorList>
            <person name="Jaros S."/>
            <person name="Januszkiewicz K."/>
            <person name="Wedrychowicz H."/>
        </authorList>
    </citation>
    <scope>NUCLEOTIDE SEQUENCE [LARGE SCALE GENOMIC DNA]</scope>
    <source>
        <strain evidence="1 2">DSM 43832</strain>
    </source>
</reference>
<dbReference type="SUPFAM" id="SSF53649">
    <property type="entry name" value="Alkaline phosphatase-like"/>
    <property type="match status" value="1"/>
</dbReference>
<evidence type="ECO:0000313" key="1">
    <source>
        <dbReference type="EMBL" id="SHL16212.1"/>
    </source>
</evidence>
<dbReference type="AlphaFoldDB" id="A0A1M6YDJ0"/>
<dbReference type="Gene3D" id="3.40.720.10">
    <property type="entry name" value="Alkaline Phosphatase, subunit A"/>
    <property type="match status" value="1"/>
</dbReference>
<dbReference type="Pfam" id="PF01663">
    <property type="entry name" value="Phosphodiest"/>
    <property type="match status" value="1"/>
</dbReference>
<evidence type="ECO:0000313" key="2">
    <source>
        <dbReference type="Proteomes" id="UP000184363"/>
    </source>
</evidence>
<dbReference type="STRING" id="1848.SAMN05443637_119140"/>
<dbReference type="PANTHER" id="PTHR10151:SF120">
    <property type="entry name" value="BIS(5'-ADENOSYL)-TRIPHOSPHATASE"/>
    <property type="match status" value="1"/>
</dbReference>
<dbReference type="RefSeq" id="WP_073459326.1">
    <property type="nucleotide sequence ID" value="NZ_FRAP01000019.1"/>
</dbReference>
<sequence>MLLPEYGVRSLAEVLPAALRAMGLPAPAAAEGALALPPTRAVVVLLVDGLGAQLLRDHAADAPFLSAMTDAGPLTVGFPSSTPISLTSLGTGVPPGAHGMLGVSFRAPHGELLDSLHWTSAGDPEPADMLHVEPPEDLQPRMTMFERAEAAGAAVTVVSKREFRGTGLTRAALRGGRFRGTWALGDLVAGILAAVDVPGPALCYGYTADLDGLGHAHGPGSLAWRMQLRQVDRLAADVAEVLPAGSTLLVTGDHGMVTAGARYDADSDRDLQHGVEMLGGDPRARHVYVREGALPDALAAWRSVLGDDAWVVPGEQAIEEGWFGHVPDGMRERIGDVVAAMRGDAVVVRSDAEPVLAELPGQHGSLTPAEQLVPLLVHTNP</sequence>
<dbReference type="Proteomes" id="UP000184363">
    <property type="component" value="Unassembled WGS sequence"/>
</dbReference>
<dbReference type="PANTHER" id="PTHR10151">
    <property type="entry name" value="ECTONUCLEOTIDE PYROPHOSPHATASE/PHOSPHODIESTERASE"/>
    <property type="match status" value="1"/>
</dbReference>
<proteinExistence type="predicted"/>
<dbReference type="GO" id="GO:0016787">
    <property type="term" value="F:hydrolase activity"/>
    <property type="evidence" value="ECO:0007669"/>
    <property type="project" value="UniProtKB-ARBA"/>
</dbReference>
<dbReference type="InterPro" id="IPR017850">
    <property type="entry name" value="Alkaline_phosphatase_core_sf"/>
</dbReference>
<dbReference type="EMBL" id="FRAP01000019">
    <property type="protein sequence ID" value="SHL16212.1"/>
    <property type="molecule type" value="Genomic_DNA"/>
</dbReference>
<protein>
    <submittedName>
        <fullName evidence="1">Predicted pyrophosphatase or phosphodiesterase, AlkP superfamily</fullName>
    </submittedName>
</protein>
<name>A0A1M6YDJ0_PSETH</name>
<organism evidence="1 2">
    <name type="scientific">Pseudonocardia thermophila</name>
    <dbReference type="NCBI Taxonomy" id="1848"/>
    <lineage>
        <taxon>Bacteria</taxon>
        <taxon>Bacillati</taxon>
        <taxon>Actinomycetota</taxon>
        <taxon>Actinomycetes</taxon>
        <taxon>Pseudonocardiales</taxon>
        <taxon>Pseudonocardiaceae</taxon>
        <taxon>Pseudonocardia</taxon>
    </lineage>
</organism>
<gene>
    <name evidence="1" type="ORF">SAMN05443637_119140</name>
</gene>
<keyword evidence="2" id="KW-1185">Reference proteome</keyword>